<protein>
    <recommendedName>
        <fullName evidence="4">Helix-turn-helix protein</fullName>
    </recommendedName>
</protein>
<dbReference type="Proteomes" id="UP000295680">
    <property type="component" value="Unassembled WGS sequence"/>
</dbReference>
<organism evidence="2 3">
    <name type="scientific">Actinocrispum wychmicini</name>
    <dbReference type="NCBI Taxonomy" id="1213861"/>
    <lineage>
        <taxon>Bacteria</taxon>
        <taxon>Bacillati</taxon>
        <taxon>Actinomycetota</taxon>
        <taxon>Actinomycetes</taxon>
        <taxon>Pseudonocardiales</taxon>
        <taxon>Pseudonocardiaceae</taxon>
        <taxon>Actinocrispum</taxon>
    </lineage>
</organism>
<comment type="caution">
    <text evidence="2">The sequence shown here is derived from an EMBL/GenBank/DDBJ whole genome shotgun (WGS) entry which is preliminary data.</text>
</comment>
<evidence type="ECO:0000256" key="1">
    <source>
        <dbReference type="SAM" id="MobiDB-lite"/>
    </source>
</evidence>
<dbReference type="EMBL" id="SLWS01000004">
    <property type="protein sequence ID" value="TCO59404.1"/>
    <property type="molecule type" value="Genomic_DNA"/>
</dbReference>
<sequence length="200" mass="21729">MADPRRIRTRAEWTSALQGLFKRAGLSYHVLSERCGGVARSTLQQMVTGKSFPRAATVRLFVQACGESDTQPWVDARSRVAAGDVAGSQPQAAPAGSREARAGKDSVIRPDPQHVLDYAQTVSRLAPTVLQDREAELAELREFCLRPSGKSYCYWRGTAWAGKTALLATFVLAPLTAEVTFVGFSSGPVIRTTIRIFSVS</sequence>
<keyword evidence="3" id="KW-1185">Reference proteome</keyword>
<proteinExistence type="predicted"/>
<dbReference type="InterPro" id="IPR001387">
    <property type="entry name" value="Cro/C1-type_HTH"/>
</dbReference>
<dbReference type="AlphaFoldDB" id="A0A4R2JJT8"/>
<dbReference type="CDD" id="cd00093">
    <property type="entry name" value="HTH_XRE"/>
    <property type="match status" value="1"/>
</dbReference>
<evidence type="ECO:0000313" key="3">
    <source>
        <dbReference type="Proteomes" id="UP000295680"/>
    </source>
</evidence>
<gene>
    <name evidence="2" type="ORF">EV192_104245</name>
</gene>
<name>A0A4R2JJT8_9PSEU</name>
<dbReference type="RefSeq" id="WP_165960483.1">
    <property type="nucleotide sequence ID" value="NZ_SLWS01000004.1"/>
</dbReference>
<accession>A0A4R2JJT8</accession>
<reference evidence="2 3" key="1">
    <citation type="submission" date="2019-03" db="EMBL/GenBank/DDBJ databases">
        <title>Genomic Encyclopedia of Type Strains, Phase IV (KMG-IV): sequencing the most valuable type-strain genomes for metagenomic binning, comparative biology and taxonomic classification.</title>
        <authorList>
            <person name="Goeker M."/>
        </authorList>
    </citation>
    <scope>NUCLEOTIDE SEQUENCE [LARGE SCALE GENOMIC DNA]</scope>
    <source>
        <strain evidence="2 3">DSM 45934</strain>
    </source>
</reference>
<feature type="region of interest" description="Disordered" evidence="1">
    <location>
        <begin position="84"/>
        <end position="105"/>
    </location>
</feature>
<evidence type="ECO:0000313" key="2">
    <source>
        <dbReference type="EMBL" id="TCO59404.1"/>
    </source>
</evidence>
<evidence type="ECO:0008006" key="4">
    <source>
        <dbReference type="Google" id="ProtNLM"/>
    </source>
</evidence>